<gene>
    <name evidence="1" type="ORF">Tci_892179</name>
</gene>
<reference evidence="1" key="1">
    <citation type="journal article" date="2019" name="Sci. Rep.">
        <title>Draft genome of Tanacetum cinerariifolium, the natural source of mosquito coil.</title>
        <authorList>
            <person name="Yamashiro T."/>
            <person name="Shiraishi A."/>
            <person name="Satake H."/>
            <person name="Nakayama K."/>
        </authorList>
    </citation>
    <scope>NUCLEOTIDE SEQUENCE</scope>
</reference>
<sequence length="71" mass="7496">MNDEDLFGVNDLDGNEVIVNVTASENVEQNATVAEKEVSDVNDEVVTTAESVEGISAATTPQISRDDVTLA</sequence>
<proteinExistence type="predicted"/>
<dbReference type="EMBL" id="BKCJ011320442">
    <property type="protein sequence ID" value="GFD20210.1"/>
    <property type="molecule type" value="Genomic_DNA"/>
</dbReference>
<evidence type="ECO:0000313" key="1">
    <source>
        <dbReference type="EMBL" id="GFD20210.1"/>
    </source>
</evidence>
<protein>
    <submittedName>
        <fullName evidence="1">Uncharacterized protein</fullName>
    </submittedName>
</protein>
<accession>A0A699UCJ5</accession>
<organism evidence="1">
    <name type="scientific">Tanacetum cinerariifolium</name>
    <name type="common">Dalmatian daisy</name>
    <name type="synonym">Chrysanthemum cinerariifolium</name>
    <dbReference type="NCBI Taxonomy" id="118510"/>
    <lineage>
        <taxon>Eukaryota</taxon>
        <taxon>Viridiplantae</taxon>
        <taxon>Streptophyta</taxon>
        <taxon>Embryophyta</taxon>
        <taxon>Tracheophyta</taxon>
        <taxon>Spermatophyta</taxon>
        <taxon>Magnoliopsida</taxon>
        <taxon>eudicotyledons</taxon>
        <taxon>Gunneridae</taxon>
        <taxon>Pentapetalae</taxon>
        <taxon>asterids</taxon>
        <taxon>campanulids</taxon>
        <taxon>Asterales</taxon>
        <taxon>Asteraceae</taxon>
        <taxon>Asteroideae</taxon>
        <taxon>Anthemideae</taxon>
        <taxon>Anthemidinae</taxon>
        <taxon>Tanacetum</taxon>
    </lineage>
</organism>
<comment type="caution">
    <text evidence="1">The sequence shown here is derived from an EMBL/GenBank/DDBJ whole genome shotgun (WGS) entry which is preliminary data.</text>
</comment>
<name>A0A699UCJ5_TANCI</name>
<dbReference type="AlphaFoldDB" id="A0A699UCJ5"/>